<dbReference type="InterPro" id="IPR036388">
    <property type="entry name" value="WH-like_DNA-bd_sf"/>
</dbReference>
<evidence type="ECO:0000259" key="7">
    <source>
        <dbReference type="SMART" id="SM00881"/>
    </source>
</evidence>
<keyword evidence="2 6" id="KW-0678">Repressor</keyword>
<sequence length="214" mass="23819">MSNLKKDKRPLEIPKPTFERLKKYLALLLQEESEYISSEGIAEKLNITPEQVRKDFTYINIKGKPKVGYHIPPLINELSELFGIGVMDNIIIVGAGNLGSALAKYAGFKKIGVRVVAIFDNDPVKIGKFVGELSVLPFSEENLKRVIKRFKVKIGVICVTEESAQEVANILVRNGIKALWNFAPVTLKVPPGIVLENQDITTGVLTIKHLLEKK</sequence>
<dbReference type="GO" id="GO:0005737">
    <property type="term" value="C:cytoplasm"/>
    <property type="evidence" value="ECO:0007669"/>
    <property type="project" value="UniProtKB-SubCell"/>
</dbReference>
<dbReference type="Pfam" id="PF02629">
    <property type="entry name" value="CoA_binding"/>
    <property type="match status" value="1"/>
</dbReference>
<gene>
    <name evidence="6" type="primary">rex</name>
    <name evidence="8" type="ORF">HNP65_001073</name>
</gene>
<dbReference type="InterPro" id="IPR003781">
    <property type="entry name" value="CoA-bd"/>
</dbReference>
<keyword evidence="4 6" id="KW-0238">DNA-binding</keyword>
<accession>A0A841GKW1</accession>
<evidence type="ECO:0000256" key="1">
    <source>
        <dbReference type="ARBA" id="ARBA00022490"/>
    </source>
</evidence>
<dbReference type="GO" id="GO:0051775">
    <property type="term" value="P:response to redox state"/>
    <property type="evidence" value="ECO:0007669"/>
    <property type="project" value="InterPro"/>
</dbReference>
<organism evidence="8 9">
    <name type="scientific">Thermosipho japonicus</name>
    <dbReference type="NCBI Taxonomy" id="90323"/>
    <lineage>
        <taxon>Bacteria</taxon>
        <taxon>Thermotogati</taxon>
        <taxon>Thermotogota</taxon>
        <taxon>Thermotogae</taxon>
        <taxon>Thermotogales</taxon>
        <taxon>Fervidobacteriaceae</taxon>
        <taxon>Thermosipho</taxon>
    </lineage>
</organism>
<comment type="subcellular location">
    <subcellularLocation>
        <location evidence="6">Cytoplasm</location>
    </subcellularLocation>
</comment>
<dbReference type="PANTHER" id="PTHR35786:SF1">
    <property type="entry name" value="REDOX-SENSING TRANSCRIPTIONAL REPRESSOR REX 1"/>
    <property type="match status" value="1"/>
</dbReference>
<comment type="function">
    <text evidence="6">Modulates transcription in response to changes in cellular NADH/NAD(+) redox state.</text>
</comment>
<dbReference type="HAMAP" id="MF_01131">
    <property type="entry name" value="Rex"/>
    <property type="match status" value="1"/>
</dbReference>
<comment type="subunit">
    <text evidence="6">Homodimer.</text>
</comment>
<keyword evidence="6" id="KW-0520">NAD</keyword>
<dbReference type="NCBIfam" id="NF003995">
    <property type="entry name" value="PRK05472.2-4"/>
    <property type="match status" value="1"/>
</dbReference>
<reference evidence="8 9" key="1">
    <citation type="submission" date="2020-08" db="EMBL/GenBank/DDBJ databases">
        <title>Genomic Encyclopedia of Type Strains, Phase IV (KMG-IV): sequencing the most valuable type-strain genomes for metagenomic binning, comparative biology and taxonomic classification.</title>
        <authorList>
            <person name="Goeker M."/>
        </authorList>
    </citation>
    <scope>NUCLEOTIDE SEQUENCE [LARGE SCALE GENOMIC DNA]</scope>
    <source>
        <strain evidence="8 9">DSM 13481</strain>
    </source>
</reference>
<evidence type="ECO:0000256" key="5">
    <source>
        <dbReference type="ARBA" id="ARBA00023163"/>
    </source>
</evidence>
<keyword evidence="3 6" id="KW-0805">Transcription regulation</keyword>
<evidence type="ECO:0000256" key="4">
    <source>
        <dbReference type="ARBA" id="ARBA00023125"/>
    </source>
</evidence>
<dbReference type="Gene3D" id="3.40.50.720">
    <property type="entry name" value="NAD(P)-binding Rossmann-like Domain"/>
    <property type="match status" value="1"/>
</dbReference>
<comment type="similarity">
    <text evidence="6">Belongs to the transcriptional regulatory Rex family.</text>
</comment>
<evidence type="ECO:0000256" key="2">
    <source>
        <dbReference type="ARBA" id="ARBA00022491"/>
    </source>
</evidence>
<evidence type="ECO:0000256" key="3">
    <source>
        <dbReference type="ARBA" id="ARBA00023015"/>
    </source>
</evidence>
<feature type="binding site" evidence="6">
    <location>
        <begin position="94"/>
        <end position="99"/>
    </location>
    <ligand>
        <name>NAD(+)</name>
        <dbReference type="ChEBI" id="CHEBI:57540"/>
    </ligand>
</feature>
<protein>
    <recommendedName>
        <fullName evidence="6">Redox-sensing transcriptional repressor Rex</fullName>
    </recommendedName>
</protein>
<keyword evidence="1 6" id="KW-0963">Cytoplasm</keyword>
<dbReference type="Pfam" id="PF06971">
    <property type="entry name" value="Put_DNA-bind_N"/>
    <property type="match status" value="1"/>
</dbReference>
<dbReference type="SMART" id="SM00881">
    <property type="entry name" value="CoA_binding"/>
    <property type="match status" value="1"/>
</dbReference>
<dbReference type="SUPFAM" id="SSF46785">
    <property type="entry name" value="Winged helix' DNA-binding domain"/>
    <property type="match status" value="1"/>
</dbReference>
<evidence type="ECO:0000313" key="9">
    <source>
        <dbReference type="Proteomes" id="UP000555828"/>
    </source>
</evidence>
<comment type="caution">
    <text evidence="6">Lacks conserved residue(s) required for the propagation of feature annotation.</text>
</comment>
<dbReference type="NCBIfam" id="NF003996">
    <property type="entry name" value="PRK05472.2-5"/>
    <property type="match status" value="1"/>
</dbReference>
<evidence type="ECO:0000256" key="6">
    <source>
        <dbReference type="HAMAP-Rule" id="MF_01131"/>
    </source>
</evidence>
<dbReference type="InterPro" id="IPR036291">
    <property type="entry name" value="NAD(P)-bd_dom_sf"/>
</dbReference>
<name>A0A841GKW1_9BACT</name>
<dbReference type="NCBIfam" id="NF003994">
    <property type="entry name" value="PRK05472.2-3"/>
    <property type="match status" value="1"/>
</dbReference>
<dbReference type="InterPro" id="IPR036390">
    <property type="entry name" value="WH_DNA-bd_sf"/>
</dbReference>
<dbReference type="GO" id="GO:0003677">
    <property type="term" value="F:DNA binding"/>
    <property type="evidence" value="ECO:0007669"/>
    <property type="project" value="UniProtKB-UniRule"/>
</dbReference>
<proteinExistence type="inferred from homology"/>
<comment type="caution">
    <text evidence="8">The sequence shown here is derived from an EMBL/GenBank/DDBJ whole genome shotgun (WGS) entry which is preliminary data.</text>
</comment>
<dbReference type="GO" id="GO:0045892">
    <property type="term" value="P:negative regulation of DNA-templated transcription"/>
    <property type="evidence" value="ECO:0007669"/>
    <property type="project" value="InterPro"/>
</dbReference>
<dbReference type="GO" id="GO:0003700">
    <property type="term" value="F:DNA-binding transcription factor activity"/>
    <property type="evidence" value="ECO:0007669"/>
    <property type="project" value="UniProtKB-UniRule"/>
</dbReference>
<evidence type="ECO:0000313" key="8">
    <source>
        <dbReference type="EMBL" id="MBB6062635.1"/>
    </source>
</evidence>
<dbReference type="PANTHER" id="PTHR35786">
    <property type="entry name" value="REDOX-SENSING TRANSCRIPTIONAL REPRESSOR REX"/>
    <property type="match status" value="1"/>
</dbReference>
<dbReference type="EMBL" id="JACHEX010000002">
    <property type="protein sequence ID" value="MBB6062635.1"/>
    <property type="molecule type" value="Genomic_DNA"/>
</dbReference>
<dbReference type="Proteomes" id="UP000555828">
    <property type="component" value="Unassembled WGS sequence"/>
</dbReference>
<keyword evidence="5 6" id="KW-0804">Transcription</keyword>
<feature type="domain" description="CoA-binding" evidence="7">
    <location>
        <begin position="83"/>
        <end position="186"/>
    </location>
</feature>
<dbReference type="InterPro" id="IPR009718">
    <property type="entry name" value="Rex_DNA-bd_C_dom"/>
</dbReference>
<dbReference type="SUPFAM" id="SSF51735">
    <property type="entry name" value="NAD(P)-binding Rossmann-fold domains"/>
    <property type="match status" value="1"/>
</dbReference>
<dbReference type="InterPro" id="IPR022876">
    <property type="entry name" value="Tscrpt_rep_Rex"/>
</dbReference>
<dbReference type="RefSeq" id="WP_184619281.1">
    <property type="nucleotide sequence ID" value="NZ_JACHEX010000002.1"/>
</dbReference>
<dbReference type="Gene3D" id="1.10.10.10">
    <property type="entry name" value="Winged helix-like DNA-binding domain superfamily/Winged helix DNA-binding domain"/>
    <property type="match status" value="1"/>
</dbReference>
<keyword evidence="9" id="KW-1185">Reference proteome</keyword>
<dbReference type="AlphaFoldDB" id="A0A841GKW1"/>